<organism evidence="1 2">
    <name type="scientific">Mythimna loreyi</name>
    <dbReference type="NCBI Taxonomy" id="667449"/>
    <lineage>
        <taxon>Eukaryota</taxon>
        <taxon>Metazoa</taxon>
        <taxon>Ecdysozoa</taxon>
        <taxon>Arthropoda</taxon>
        <taxon>Hexapoda</taxon>
        <taxon>Insecta</taxon>
        <taxon>Pterygota</taxon>
        <taxon>Neoptera</taxon>
        <taxon>Endopterygota</taxon>
        <taxon>Lepidoptera</taxon>
        <taxon>Glossata</taxon>
        <taxon>Ditrysia</taxon>
        <taxon>Noctuoidea</taxon>
        <taxon>Noctuidae</taxon>
        <taxon>Noctuinae</taxon>
        <taxon>Hadenini</taxon>
        <taxon>Mythimna</taxon>
    </lineage>
</organism>
<proteinExistence type="predicted"/>
<gene>
    <name evidence="1" type="ORF">PYW08_009693</name>
</gene>
<keyword evidence="2" id="KW-1185">Reference proteome</keyword>
<reference evidence="1" key="1">
    <citation type="submission" date="2023-03" db="EMBL/GenBank/DDBJ databases">
        <title>Chromosome-level genomes of two armyworms, Mythimna separata and Mythimna loreyi, provide insights into the biosynthesis and reception of sex pheromones.</title>
        <authorList>
            <person name="Zhao H."/>
        </authorList>
    </citation>
    <scope>NUCLEOTIDE SEQUENCE</scope>
    <source>
        <strain evidence="1">BeijingLab</strain>
    </source>
</reference>
<name>A0ACC2Q6P7_9NEOP</name>
<dbReference type="Proteomes" id="UP001231649">
    <property type="component" value="Chromosome 24"/>
</dbReference>
<dbReference type="EMBL" id="CM056800">
    <property type="protein sequence ID" value="KAJ8709689.1"/>
    <property type="molecule type" value="Genomic_DNA"/>
</dbReference>
<accession>A0ACC2Q6P7</accession>
<sequence length="410" mass="47085">MCSLLKMLLFNVWRKLKYYFLYLSIVCFIYVTLSRLIGLSAEKPKSSVNLRYVAVHIDLKGSPPKITYLVSLLPVLSIYGVNAILMEYEDMFPYVDSIAKISSSNAYKRTELLMFINSAKNLKMEIIPLIQTFGHMEYVLKLKEFAHLRERKKSHKDICPSNPESKVLITTMLKQVIDLHAIIYPLQHIHVGCDEVRNLNVCPKCKKRRLKSGELFIDHVKEVTSIVKEINPSLKVLIWADMLLKPGAPKMYNIHNVEAVSWAYGATPQFSHTYFYNLHHNFKNIWIGTAFKGADGNNATIPNIRHRFLNHMSWLDFILGYKFGGEKNVYNFKGIILTGWSRYTHTAPQCELLPIAMPSLVLNLLLIRSVQSGIDEGPANKISKTMKYVQNCTSTTKTKRNQGFLLDKIY</sequence>
<comment type="caution">
    <text evidence="1">The sequence shown here is derived from an EMBL/GenBank/DDBJ whole genome shotgun (WGS) entry which is preliminary data.</text>
</comment>
<evidence type="ECO:0000313" key="2">
    <source>
        <dbReference type="Proteomes" id="UP001231649"/>
    </source>
</evidence>
<evidence type="ECO:0000313" key="1">
    <source>
        <dbReference type="EMBL" id="KAJ8709689.1"/>
    </source>
</evidence>
<protein>
    <submittedName>
        <fullName evidence="1">Uncharacterized protein</fullName>
    </submittedName>
</protein>